<name>A0A1S1MR04_9GAMM</name>
<evidence type="ECO:0000313" key="2">
    <source>
        <dbReference type="EMBL" id="OHU88396.1"/>
    </source>
</evidence>
<protein>
    <submittedName>
        <fullName evidence="2">Uncharacterized protein</fullName>
    </submittedName>
</protein>
<sequence>MRSWLLARLKASIKHEYDLKKLEVEHQKEIRLKGEIVAELLAEWIRKGGNLDYHQLNKLSFQAFVWLPKELAEELSSSLSHQTGAQDVRALIKNIRTYLQGEDDGFEARDVIVFNEPDPTGTSNPTTSWVSSWAEAKPKPFK</sequence>
<dbReference type="Proteomes" id="UP000179786">
    <property type="component" value="Unassembled WGS sequence"/>
</dbReference>
<reference evidence="2 3" key="1">
    <citation type="submission" date="2016-09" db="EMBL/GenBank/DDBJ databases">
        <title>Pseudoalteromonas amylolytica sp. nov., isolated from the surface seawater.</title>
        <authorList>
            <person name="Wu Y.-H."/>
            <person name="Cheng H."/>
            <person name="Jin X.-B."/>
            <person name="Wang C.-S."/>
            <person name="Xu X.-W."/>
        </authorList>
    </citation>
    <scope>NUCLEOTIDE SEQUENCE [LARGE SCALE GENOMIC DNA]</scope>
    <source>
        <strain evidence="2 3">JW1</strain>
    </source>
</reference>
<feature type="region of interest" description="Disordered" evidence="1">
    <location>
        <begin position="117"/>
        <end position="142"/>
    </location>
</feature>
<dbReference type="EMBL" id="MKJU01000031">
    <property type="protein sequence ID" value="OHU88396.1"/>
    <property type="molecule type" value="Genomic_DNA"/>
</dbReference>
<feature type="compositionally biased region" description="Polar residues" evidence="1">
    <location>
        <begin position="120"/>
        <end position="131"/>
    </location>
</feature>
<accession>A0A1S1MR04</accession>
<evidence type="ECO:0000313" key="3">
    <source>
        <dbReference type="Proteomes" id="UP000179786"/>
    </source>
</evidence>
<dbReference type="STRING" id="1859457.BET10_19540"/>
<evidence type="ECO:0000256" key="1">
    <source>
        <dbReference type="SAM" id="MobiDB-lite"/>
    </source>
</evidence>
<organism evidence="2 3">
    <name type="scientific">Pseudoalteromonas amylolytica</name>
    <dbReference type="NCBI Taxonomy" id="1859457"/>
    <lineage>
        <taxon>Bacteria</taxon>
        <taxon>Pseudomonadati</taxon>
        <taxon>Pseudomonadota</taxon>
        <taxon>Gammaproteobacteria</taxon>
        <taxon>Alteromonadales</taxon>
        <taxon>Pseudoalteromonadaceae</taxon>
        <taxon>Pseudoalteromonas</taxon>
    </lineage>
</organism>
<proteinExistence type="predicted"/>
<dbReference type="AlphaFoldDB" id="A0A1S1MR04"/>
<keyword evidence="3" id="KW-1185">Reference proteome</keyword>
<dbReference type="OrthoDB" id="1452134at2"/>
<gene>
    <name evidence="2" type="ORF">BET10_19540</name>
</gene>
<comment type="caution">
    <text evidence="2">The sequence shown here is derived from an EMBL/GenBank/DDBJ whole genome shotgun (WGS) entry which is preliminary data.</text>
</comment>